<comment type="caution">
    <text evidence="4">The sequence shown here is derived from an EMBL/GenBank/DDBJ whole genome shotgun (WGS) entry which is preliminary data.</text>
</comment>
<organism evidence="4 6">
    <name type="scientific">Pristionchus fissidentatus</name>
    <dbReference type="NCBI Taxonomy" id="1538716"/>
    <lineage>
        <taxon>Eukaryota</taxon>
        <taxon>Metazoa</taxon>
        <taxon>Ecdysozoa</taxon>
        <taxon>Nematoda</taxon>
        <taxon>Chromadorea</taxon>
        <taxon>Rhabditida</taxon>
        <taxon>Rhabditina</taxon>
        <taxon>Diplogasteromorpha</taxon>
        <taxon>Diplogasteroidea</taxon>
        <taxon>Neodiplogasteridae</taxon>
        <taxon>Pristionchus</taxon>
    </lineage>
</organism>
<dbReference type="AlphaFoldDB" id="A0AAV5VBW9"/>
<dbReference type="InterPro" id="IPR000859">
    <property type="entry name" value="CUB_dom"/>
</dbReference>
<comment type="caution">
    <text evidence="2">Lacks conserved residue(s) required for the propagation of feature annotation.</text>
</comment>
<dbReference type="PANTHER" id="PTHR22991">
    <property type="entry name" value="PROTEIN CBG13490"/>
    <property type="match status" value="1"/>
</dbReference>
<evidence type="ECO:0000256" key="1">
    <source>
        <dbReference type="ARBA" id="ARBA00023157"/>
    </source>
</evidence>
<dbReference type="SUPFAM" id="SSF56436">
    <property type="entry name" value="C-type lectin-like"/>
    <property type="match status" value="1"/>
</dbReference>
<dbReference type="PROSITE" id="PS01180">
    <property type="entry name" value="CUB"/>
    <property type="match status" value="1"/>
</dbReference>
<feature type="domain" description="CUB" evidence="3">
    <location>
        <begin position="52"/>
        <end position="161"/>
    </location>
</feature>
<dbReference type="Gene3D" id="2.60.120.290">
    <property type="entry name" value="Spermadhesin, CUB domain"/>
    <property type="match status" value="1"/>
</dbReference>
<dbReference type="InterPro" id="IPR016187">
    <property type="entry name" value="CTDL_fold"/>
</dbReference>
<dbReference type="InterPro" id="IPR035914">
    <property type="entry name" value="Sperma_CUB_dom_sf"/>
</dbReference>
<reference evidence="4" key="1">
    <citation type="submission" date="2023-10" db="EMBL/GenBank/DDBJ databases">
        <title>Genome assembly of Pristionchus species.</title>
        <authorList>
            <person name="Yoshida K."/>
            <person name="Sommer R.J."/>
        </authorList>
    </citation>
    <scope>NUCLEOTIDE SEQUENCE</scope>
    <source>
        <strain evidence="4">RS5133</strain>
    </source>
</reference>
<evidence type="ECO:0000259" key="3">
    <source>
        <dbReference type="PROSITE" id="PS01180"/>
    </source>
</evidence>
<sequence>SFFTGFPMAGLGNCSGMLTESSTAQWINEDCDNQKLPFICRRSGSYSSPRDCTAIVPKEGKDILAPGFPTPDVPCEFMMVADANCLVQLEIITLEANPNVDFLEIYEGPIGKNLLANLTGTKPNPSTYMTKSANMMRVNWKPNVNNRPPEYRGFQIRYYSIATGK</sequence>
<keyword evidence="6" id="KW-1185">Reference proteome</keyword>
<dbReference type="EMBL" id="BTSY01000002">
    <property type="protein sequence ID" value="GMT16206.1"/>
    <property type="molecule type" value="Genomic_DNA"/>
</dbReference>
<accession>A0AAV5VBW9</accession>
<dbReference type="SMART" id="SM00042">
    <property type="entry name" value="CUB"/>
    <property type="match status" value="1"/>
</dbReference>
<evidence type="ECO:0000313" key="4">
    <source>
        <dbReference type="EMBL" id="GMT16206.1"/>
    </source>
</evidence>
<dbReference type="Pfam" id="PF00431">
    <property type="entry name" value="CUB"/>
    <property type="match status" value="1"/>
</dbReference>
<evidence type="ECO:0000313" key="6">
    <source>
        <dbReference type="Proteomes" id="UP001432322"/>
    </source>
</evidence>
<protein>
    <recommendedName>
        <fullName evidence="3">CUB domain-containing protein</fullName>
    </recommendedName>
</protein>
<keyword evidence="1" id="KW-1015">Disulfide bond</keyword>
<dbReference type="InterPro" id="IPR050976">
    <property type="entry name" value="Snaclec"/>
</dbReference>
<evidence type="ECO:0000256" key="2">
    <source>
        <dbReference type="PROSITE-ProRule" id="PRU00059"/>
    </source>
</evidence>
<dbReference type="EMBL" id="BTSY01000002">
    <property type="protein sequence ID" value="GMT16207.1"/>
    <property type="molecule type" value="Genomic_DNA"/>
</dbReference>
<gene>
    <name evidence="4" type="ORF">PFISCL1PPCAC_7503</name>
    <name evidence="5" type="ORF">PFISCL1PPCAC_7504</name>
</gene>
<name>A0AAV5VBW9_9BILA</name>
<dbReference type="Proteomes" id="UP001432322">
    <property type="component" value="Unassembled WGS sequence"/>
</dbReference>
<feature type="non-terminal residue" evidence="4">
    <location>
        <position position="1"/>
    </location>
</feature>
<dbReference type="SUPFAM" id="SSF49854">
    <property type="entry name" value="Spermadhesin, CUB domain"/>
    <property type="match status" value="1"/>
</dbReference>
<dbReference type="PANTHER" id="PTHR22991:SF40">
    <property type="entry name" value="PROTEIN CBG13490"/>
    <property type="match status" value="1"/>
</dbReference>
<evidence type="ECO:0000313" key="5">
    <source>
        <dbReference type="EMBL" id="GMT16207.1"/>
    </source>
</evidence>
<proteinExistence type="predicted"/>